<dbReference type="InterPro" id="IPR036259">
    <property type="entry name" value="MFS_trans_sf"/>
</dbReference>
<proteinExistence type="predicted"/>
<sequence length="151" mass="15534">DVFERGALGLAWLTSSVGFGAILAGVYLSQRRNTDGLRHIVIINTGLFGLALIALVSTDWFWLAVPSVALAGFAMVVCAVGAQSLIQDAVDSAMRGRVLSLYGLVFRAGVAFGSLIIGALAADFGLPWPIGTAALACVAAALIAQTATRNA</sequence>
<dbReference type="Pfam" id="PF07690">
    <property type="entry name" value="MFS_1"/>
    <property type="match status" value="1"/>
</dbReference>
<dbReference type="AlphaFoldDB" id="A0A382P756"/>
<dbReference type="SUPFAM" id="SSF103473">
    <property type="entry name" value="MFS general substrate transporter"/>
    <property type="match status" value="1"/>
</dbReference>
<feature type="transmembrane region" description="Helical" evidence="6">
    <location>
        <begin position="6"/>
        <end position="28"/>
    </location>
</feature>
<accession>A0A382P756</accession>
<dbReference type="InterPro" id="IPR011701">
    <property type="entry name" value="MFS"/>
</dbReference>
<dbReference type="GO" id="GO:0005886">
    <property type="term" value="C:plasma membrane"/>
    <property type="evidence" value="ECO:0007669"/>
    <property type="project" value="UniProtKB-SubCell"/>
</dbReference>
<keyword evidence="3 6" id="KW-0812">Transmembrane</keyword>
<dbReference type="PANTHER" id="PTHR23513">
    <property type="entry name" value="INTEGRAL MEMBRANE EFFLUX PROTEIN-RELATED"/>
    <property type="match status" value="1"/>
</dbReference>
<gene>
    <name evidence="8" type="ORF">METZ01_LOCUS321511</name>
</gene>
<dbReference type="PROSITE" id="PS50850">
    <property type="entry name" value="MFS"/>
    <property type="match status" value="1"/>
</dbReference>
<evidence type="ECO:0000256" key="2">
    <source>
        <dbReference type="ARBA" id="ARBA00022475"/>
    </source>
</evidence>
<keyword evidence="2" id="KW-1003">Cell membrane</keyword>
<evidence type="ECO:0000256" key="1">
    <source>
        <dbReference type="ARBA" id="ARBA00004651"/>
    </source>
</evidence>
<comment type="subcellular location">
    <subcellularLocation>
        <location evidence="1">Cell membrane</location>
        <topology evidence="1">Multi-pass membrane protein</topology>
    </subcellularLocation>
</comment>
<keyword evidence="4 6" id="KW-1133">Transmembrane helix</keyword>
<evidence type="ECO:0000256" key="3">
    <source>
        <dbReference type="ARBA" id="ARBA00022692"/>
    </source>
</evidence>
<evidence type="ECO:0000256" key="5">
    <source>
        <dbReference type="ARBA" id="ARBA00023136"/>
    </source>
</evidence>
<feature type="transmembrane region" description="Helical" evidence="6">
    <location>
        <begin position="126"/>
        <end position="144"/>
    </location>
</feature>
<keyword evidence="5 6" id="KW-0472">Membrane</keyword>
<reference evidence="8" key="1">
    <citation type="submission" date="2018-05" db="EMBL/GenBank/DDBJ databases">
        <authorList>
            <person name="Lanie J.A."/>
            <person name="Ng W.-L."/>
            <person name="Kazmierczak K.M."/>
            <person name="Andrzejewski T.M."/>
            <person name="Davidsen T.M."/>
            <person name="Wayne K.J."/>
            <person name="Tettelin H."/>
            <person name="Glass J.I."/>
            <person name="Rusch D."/>
            <person name="Podicherti R."/>
            <person name="Tsui H.-C.T."/>
            <person name="Winkler M.E."/>
        </authorList>
    </citation>
    <scope>NUCLEOTIDE SEQUENCE</scope>
</reference>
<feature type="non-terminal residue" evidence="8">
    <location>
        <position position="1"/>
    </location>
</feature>
<dbReference type="GO" id="GO:0022857">
    <property type="term" value="F:transmembrane transporter activity"/>
    <property type="evidence" value="ECO:0007669"/>
    <property type="project" value="InterPro"/>
</dbReference>
<evidence type="ECO:0000313" key="8">
    <source>
        <dbReference type="EMBL" id="SVC68657.1"/>
    </source>
</evidence>
<name>A0A382P756_9ZZZZ</name>
<evidence type="ECO:0000256" key="4">
    <source>
        <dbReference type="ARBA" id="ARBA00022989"/>
    </source>
</evidence>
<feature type="transmembrane region" description="Helical" evidence="6">
    <location>
        <begin position="98"/>
        <end position="120"/>
    </location>
</feature>
<evidence type="ECO:0000259" key="7">
    <source>
        <dbReference type="PROSITE" id="PS50850"/>
    </source>
</evidence>
<evidence type="ECO:0000256" key="6">
    <source>
        <dbReference type="SAM" id="Phobius"/>
    </source>
</evidence>
<organism evidence="8">
    <name type="scientific">marine metagenome</name>
    <dbReference type="NCBI Taxonomy" id="408172"/>
    <lineage>
        <taxon>unclassified sequences</taxon>
        <taxon>metagenomes</taxon>
        <taxon>ecological metagenomes</taxon>
    </lineage>
</organism>
<dbReference type="Gene3D" id="1.20.1250.20">
    <property type="entry name" value="MFS general substrate transporter like domains"/>
    <property type="match status" value="1"/>
</dbReference>
<dbReference type="PANTHER" id="PTHR23513:SF11">
    <property type="entry name" value="STAPHYLOFERRIN A TRANSPORTER"/>
    <property type="match status" value="1"/>
</dbReference>
<feature type="transmembrane region" description="Helical" evidence="6">
    <location>
        <begin position="40"/>
        <end position="62"/>
    </location>
</feature>
<protein>
    <recommendedName>
        <fullName evidence="7">Major facilitator superfamily (MFS) profile domain-containing protein</fullName>
    </recommendedName>
</protein>
<feature type="domain" description="Major facilitator superfamily (MFS) profile" evidence="7">
    <location>
        <begin position="1"/>
        <end position="151"/>
    </location>
</feature>
<feature type="transmembrane region" description="Helical" evidence="6">
    <location>
        <begin position="68"/>
        <end position="86"/>
    </location>
</feature>
<dbReference type="InterPro" id="IPR020846">
    <property type="entry name" value="MFS_dom"/>
</dbReference>
<dbReference type="EMBL" id="UINC01105035">
    <property type="protein sequence ID" value="SVC68657.1"/>
    <property type="molecule type" value="Genomic_DNA"/>
</dbReference>